<proteinExistence type="predicted"/>
<name>A0A0P1A7E1_PLAHL</name>
<reference evidence="2" key="1">
    <citation type="submission" date="2014-09" db="EMBL/GenBank/DDBJ databases">
        <authorList>
            <person name="Sharma Rahul"/>
            <person name="Thines Marco"/>
        </authorList>
    </citation>
    <scope>NUCLEOTIDE SEQUENCE [LARGE SCALE GENOMIC DNA]</scope>
</reference>
<protein>
    <submittedName>
        <fullName evidence="1">Uncharacterized protein</fullName>
    </submittedName>
</protein>
<evidence type="ECO:0000313" key="2">
    <source>
        <dbReference type="Proteomes" id="UP000054928"/>
    </source>
</evidence>
<dbReference type="GeneID" id="59052867"/>
<dbReference type="Proteomes" id="UP000054928">
    <property type="component" value="Unassembled WGS sequence"/>
</dbReference>
<dbReference type="AlphaFoldDB" id="A0A0P1A7E1"/>
<organism evidence="1 2">
    <name type="scientific">Plasmopara halstedii</name>
    <name type="common">Downy mildew of sunflower</name>
    <dbReference type="NCBI Taxonomy" id="4781"/>
    <lineage>
        <taxon>Eukaryota</taxon>
        <taxon>Sar</taxon>
        <taxon>Stramenopiles</taxon>
        <taxon>Oomycota</taxon>
        <taxon>Peronosporomycetes</taxon>
        <taxon>Peronosporales</taxon>
        <taxon>Peronosporaceae</taxon>
        <taxon>Plasmopara</taxon>
    </lineage>
</organism>
<evidence type="ECO:0000313" key="1">
    <source>
        <dbReference type="EMBL" id="CEG36110.1"/>
    </source>
</evidence>
<accession>A0A0P1A7E1</accession>
<dbReference type="RefSeq" id="XP_036262987.1">
    <property type="nucleotide sequence ID" value="XM_036407077.1"/>
</dbReference>
<keyword evidence="2" id="KW-1185">Reference proteome</keyword>
<sequence>MTRHLTYRRQAASFNAIKHKKSYTSCVEKLKNAMARKIIDLNSAIKHKASYAVTACRVKLNQIFV</sequence>
<dbReference type="EMBL" id="CCYD01000109">
    <property type="protein sequence ID" value="CEG36110.1"/>
    <property type="molecule type" value="Genomic_DNA"/>
</dbReference>